<keyword evidence="10 16" id="KW-0798">TonB box</keyword>
<dbReference type="SUPFAM" id="SSF56935">
    <property type="entry name" value="Porins"/>
    <property type="match status" value="1"/>
</dbReference>
<sequence length="866" mass="92469">MSRQTPFFLRCRLRDCRSRSEYLYAPVRNDGTGIPFSELSGTPTVLISEAAPLRPTPLAAALRPAVALLVALTAAGVAHPAIAAPASTASAASQTAPDARRAWQIAPGTLDAVLNRFANTAGIELVIDASLTQGRQSTGLDGEYTVTQALYQLLSPYQLQAMRSSQGVYTVRAATQGNGAAATAGDGVLLPTTHVVAQAVGLPEAYDGGQVARGGHLGLLGNKDFMDVPFNLTSYTAQTIQDQQSTTLADVLDNDPSVRFTTSSGHMYENFSIRGFPLTADEVSLNGMFGLSPYGHVPTEFIERVEVLKGPNALLNGMSPSGAVGGAINVVTKKAESTPLARLTADYLSDSQFGVQADLGRRFGDHEEVGIRFNGALRDGRTTLDGQKKRRQFGSVALDLKTDRVRIGLDAYTDTEKYTGGSPWMATFATKVVTPPSAGTNVLRGEYGDLESNGVQLRGEVDVTDAVTAYAGIGALSYRYAGYITGTRTGPIQPDGSYTGATYFQRGWTETLSLDAGVRTRFRTGPVTHELTLSATSLDTTSGNVFTTSANYNSNIYAPVNPTLAKDPGAAPKTAESTLSSFAVSDTVSMWQDRVIVIAGVRSQRVRAAAFAATTGARTSSYDESAITPAFGLVLKPFGPNVSLYGNYIEGLTQGGMVTDVSAANYGQVFAPYRSKQAEVGVKWDAGSFSNTLSFFQITKPGMIKDVATNTYNPDGEQRNRGVEWNVFGEFTPRWRVLGGVAYTRGELTKTAGNLYNGNTPYGVPKWTANLGTEWDLPWVPGVTLTGRMISTSAQYVNSANTQQIGGWTRYDIGARYATRLYGKGVVFRAAVENVTNRIAWSGTFNDGYVIQNAPRTVKLSASIDF</sequence>
<dbReference type="InterPro" id="IPR037066">
    <property type="entry name" value="Plug_dom_sf"/>
</dbReference>
<evidence type="ECO:0000313" key="18">
    <source>
        <dbReference type="EMBL" id="QHF13776.1"/>
    </source>
</evidence>
<dbReference type="InterPro" id="IPR010917">
    <property type="entry name" value="TonB_rcpt_CS"/>
</dbReference>
<dbReference type="Pfam" id="PF00593">
    <property type="entry name" value="TonB_dep_Rec_b-barrel"/>
    <property type="match status" value="1"/>
</dbReference>
<keyword evidence="7" id="KW-0732">Signal</keyword>
<dbReference type="InterPro" id="IPR010105">
    <property type="entry name" value="TonB_sidphr_rcpt"/>
</dbReference>
<dbReference type="InterPro" id="IPR039426">
    <property type="entry name" value="TonB-dep_rcpt-like"/>
</dbReference>
<evidence type="ECO:0000256" key="4">
    <source>
        <dbReference type="ARBA" id="ARBA00022452"/>
    </source>
</evidence>
<dbReference type="InterPro" id="IPR011662">
    <property type="entry name" value="Secretin/TonB_short_N"/>
</dbReference>
<dbReference type="NCBIfam" id="TIGR01783">
    <property type="entry name" value="TonB-siderophor"/>
    <property type="match status" value="1"/>
</dbReference>
<gene>
    <name evidence="18" type="ORF">PI93_014840</name>
</gene>
<dbReference type="PANTHER" id="PTHR32552">
    <property type="entry name" value="FERRICHROME IRON RECEPTOR-RELATED"/>
    <property type="match status" value="1"/>
</dbReference>
<keyword evidence="6 14" id="KW-0812">Transmembrane</keyword>
<feature type="short sequence motif" description="TonB C-terminal box" evidence="15">
    <location>
        <begin position="849"/>
        <end position="866"/>
    </location>
</feature>
<evidence type="ECO:0000313" key="19">
    <source>
        <dbReference type="Proteomes" id="UP000035080"/>
    </source>
</evidence>
<dbReference type="PROSITE" id="PS01156">
    <property type="entry name" value="TONB_DEPENDENT_REC_2"/>
    <property type="match status" value="1"/>
</dbReference>
<name>A0ABX6HSC7_9BURK</name>
<evidence type="ECO:0000256" key="15">
    <source>
        <dbReference type="PROSITE-ProRule" id="PRU10144"/>
    </source>
</evidence>
<evidence type="ECO:0000256" key="5">
    <source>
        <dbReference type="ARBA" id="ARBA00022496"/>
    </source>
</evidence>
<dbReference type="Gene3D" id="3.55.50.30">
    <property type="match status" value="1"/>
</dbReference>
<dbReference type="InterPro" id="IPR000531">
    <property type="entry name" value="Beta-barrel_TonB"/>
</dbReference>
<proteinExistence type="inferred from homology"/>
<keyword evidence="5" id="KW-0410">Iron transport</keyword>
<dbReference type="SMART" id="SM00965">
    <property type="entry name" value="STN"/>
    <property type="match status" value="1"/>
</dbReference>
<keyword evidence="12 18" id="KW-0675">Receptor</keyword>
<dbReference type="Proteomes" id="UP000035080">
    <property type="component" value="Chromosome"/>
</dbReference>
<reference evidence="18 19" key="1">
    <citation type="journal article" date="2015" name="Genome Announc.">
        <title>Genome Sequences of Two Pandoraea pnomenusa Isolates Recovered 11 Months Apart from a Cystic Fibrosis Patient.</title>
        <authorList>
            <person name="Ee R."/>
            <person name="Ambrose M."/>
            <person name="Lazenby J."/>
            <person name="Williams P."/>
            <person name="Chan K.G."/>
            <person name="Roddam L."/>
        </authorList>
    </citation>
    <scope>NUCLEOTIDE SEQUENCE [LARGE SCALE GENOMIC DNA]</scope>
    <source>
        <strain evidence="18 19">6399</strain>
    </source>
</reference>
<dbReference type="PROSITE" id="PS52016">
    <property type="entry name" value="TONB_DEPENDENT_REC_3"/>
    <property type="match status" value="1"/>
</dbReference>
<dbReference type="InterPro" id="IPR012910">
    <property type="entry name" value="Plug_dom"/>
</dbReference>
<evidence type="ECO:0000256" key="3">
    <source>
        <dbReference type="ARBA" id="ARBA00022448"/>
    </source>
</evidence>
<evidence type="ECO:0000256" key="13">
    <source>
        <dbReference type="ARBA" id="ARBA00023237"/>
    </source>
</evidence>
<dbReference type="Gene3D" id="2.40.170.20">
    <property type="entry name" value="TonB-dependent receptor, beta-barrel domain"/>
    <property type="match status" value="1"/>
</dbReference>
<dbReference type="Gene3D" id="2.170.130.10">
    <property type="entry name" value="TonB-dependent receptor, plug domain"/>
    <property type="match status" value="1"/>
</dbReference>
<protein>
    <submittedName>
        <fullName evidence="18">TonB-dependent siderophore receptor</fullName>
    </submittedName>
</protein>
<evidence type="ECO:0000256" key="14">
    <source>
        <dbReference type="PROSITE-ProRule" id="PRU01360"/>
    </source>
</evidence>
<organism evidence="18 19">
    <name type="scientific">Pandoraea fibrosis</name>
    <dbReference type="NCBI Taxonomy" id="1891094"/>
    <lineage>
        <taxon>Bacteria</taxon>
        <taxon>Pseudomonadati</taxon>
        <taxon>Pseudomonadota</taxon>
        <taxon>Betaproteobacteria</taxon>
        <taxon>Burkholderiales</taxon>
        <taxon>Burkholderiaceae</taxon>
        <taxon>Pandoraea</taxon>
    </lineage>
</organism>
<dbReference type="InterPro" id="IPR036942">
    <property type="entry name" value="Beta-barrel_TonB_sf"/>
</dbReference>
<evidence type="ECO:0000256" key="12">
    <source>
        <dbReference type="ARBA" id="ARBA00023170"/>
    </source>
</evidence>
<feature type="domain" description="Secretin/TonB short N-terminal" evidence="17">
    <location>
        <begin position="123"/>
        <end position="174"/>
    </location>
</feature>
<keyword evidence="19" id="KW-1185">Reference proteome</keyword>
<evidence type="ECO:0000259" key="17">
    <source>
        <dbReference type="SMART" id="SM00965"/>
    </source>
</evidence>
<keyword evidence="9" id="KW-0406">Ion transport</keyword>
<evidence type="ECO:0000256" key="6">
    <source>
        <dbReference type="ARBA" id="ARBA00022692"/>
    </source>
</evidence>
<keyword evidence="8" id="KW-0408">Iron</keyword>
<dbReference type="EMBL" id="CP047385">
    <property type="protein sequence ID" value="QHF13776.1"/>
    <property type="molecule type" value="Genomic_DNA"/>
</dbReference>
<dbReference type="PANTHER" id="PTHR32552:SF82">
    <property type="entry name" value="FCUA PROTEIN"/>
    <property type="match status" value="1"/>
</dbReference>
<evidence type="ECO:0000256" key="2">
    <source>
        <dbReference type="ARBA" id="ARBA00009810"/>
    </source>
</evidence>
<keyword evidence="4 14" id="KW-1134">Transmembrane beta strand</keyword>
<keyword evidence="3 14" id="KW-0813">Transport</keyword>
<evidence type="ECO:0000256" key="10">
    <source>
        <dbReference type="ARBA" id="ARBA00023077"/>
    </source>
</evidence>
<keyword evidence="11 14" id="KW-0472">Membrane</keyword>
<evidence type="ECO:0000256" key="16">
    <source>
        <dbReference type="RuleBase" id="RU003357"/>
    </source>
</evidence>
<evidence type="ECO:0000256" key="11">
    <source>
        <dbReference type="ARBA" id="ARBA00023136"/>
    </source>
</evidence>
<dbReference type="CDD" id="cd01347">
    <property type="entry name" value="ligand_gated_channel"/>
    <property type="match status" value="1"/>
</dbReference>
<accession>A0ABX6HSC7</accession>
<evidence type="ECO:0000256" key="9">
    <source>
        <dbReference type="ARBA" id="ARBA00023065"/>
    </source>
</evidence>
<evidence type="ECO:0000256" key="7">
    <source>
        <dbReference type="ARBA" id="ARBA00022729"/>
    </source>
</evidence>
<evidence type="ECO:0000256" key="1">
    <source>
        <dbReference type="ARBA" id="ARBA00004571"/>
    </source>
</evidence>
<evidence type="ECO:0000256" key="8">
    <source>
        <dbReference type="ARBA" id="ARBA00023004"/>
    </source>
</evidence>
<dbReference type="Pfam" id="PF07715">
    <property type="entry name" value="Plug"/>
    <property type="match status" value="1"/>
</dbReference>
<keyword evidence="13 14" id="KW-0998">Cell outer membrane</keyword>
<comment type="similarity">
    <text evidence="2 14 16">Belongs to the TonB-dependent receptor family.</text>
</comment>
<comment type="subcellular location">
    <subcellularLocation>
        <location evidence="1 14">Cell outer membrane</location>
        <topology evidence="1 14">Multi-pass membrane protein</topology>
    </subcellularLocation>
</comment>